<gene>
    <name evidence="2" type="ORF">NCG91_04280</name>
</gene>
<protein>
    <submittedName>
        <fullName evidence="2">Uncharacterized protein</fullName>
    </submittedName>
</protein>
<comment type="caution">
    <text evidence="2">The sequence shown here is derived from an EMBL/GenBank/DDBJ whole genome shotgun (WGS) entry which is preliminary data.</text>
</comment>
<dbReference type="EMBL" id="JAMQGR010000001">
    <property type="protein sequence ID" value="MCM2564805.1"/>
    <property type="molecule type" value="Genomic_DNA"/>
</dbReference>
<keyword evidence="3" id="KW-1185">Reference proteome</keyword>
<keyword evidence="1" id="KW-1133">Transmembrane helix</keyword>
<accession>A0ABT0WL83</accession>
<evidence type="ECO:0000313" key="2">
    <source>
        <dbReference type="EMBL" id="MCM2564805.1"/>
    </source>
</evidence>
<evidence type="ECO:0000256" key="1">
    <source>
        <dbReference type="SAM" id="Phobius"/>
    </source>
</evidence>
<proteinExistence type="predicted"/>
<organism evidence="2 3">
    <name type="scientific">Janthinobacterium kumbetense</name>
    <dbReference type="NCBI Taxonomy" id="2950280"/>
    <lineage>
        <taxon>Bacteria</taxon>
        <taxon>Pseudomonadati</taxon>
        <taxon>Pseudomonadota</taxon>
        <taxon>Betaproteobacteria</taxon>
        <taxon>Burkholderiales</taxon>
        <taxon>Oxalobacteraceae</taxon>
        <taxon>Janthinobacterium</taxon>
    </lineage>
</organism>
<name>A0ABT0WL83_9BURK</name>
<feature type="transmembrane region" description="Helical" evidence="1">
    <location>
        <begin position="75"/>
        <end position="98"/>
    </location>
</feature>
<dbReference type="RefSeq" id="WP_251348707.1">
    <property type="nucleotide sequence ID" value="NZ_JAMQGR010000001.1"/>
</dbReference>
<sequence>MTNLVVWKRPAISLQHITDNRRDEFFIEGTNRPSIWVIADTRVTDPSKITDQATKILELDATTYKKIEGHGYQSMWNLSIGFAYAGAVFPAMMTYAALKVLLSNLAPGEARLPTLQQIANLTAYIAEQYVRDGKKAFGEFPHCHIVLTGMSGYDGELAAMLVAPKEEYPDFQYKSRVLDLDVVHVFGDKVKELKAAIQHLQDEADETRLGLEPKIALELRIAAAESSKVGGTLQYGVHDGKFKAYAVNDSKKNLFLGFDLNAVAKQIGFDILLDGLM</sequence>
<reference evidence="2 3" key="1">
    <citation type="submission" date="2022-06" db="EMBL/GenBank/DDBJ databases">
        <title>Janthinobacterium kumbetensis sp. nov., isolated from spring water in Turkey.</title>
        <authorList>
            <person name="Inan Bektas K."/>
            <person name="Belduz A.A."/>
            <person name="Canakci S."/>
            <person name="Nalcaoglu A."/>
            <person name="Ceylan E."/>
            <person name="Kati H."/>
        </authorList>
    </citation>
    <scope>NUCLEOTIDE SEQUENCE [LARGE SCALE GENOMIC DNA]</scope>
    <source>
        <strain evidence="2 3">GK</strain>
    </source>
</reference>
<dbReference type="Proteomes" id="UP001202243">
    <property type="component" value="Unassembled WGS sequence"/>
</dbReference>
<evidence type="ECO:0000313" key="3">
    <source>
        <dbReference type="Proteomes" id="UP001202243"/>
    </source>
</evidence>
<keyword evidence="1" id="KW-0472">Membrane</keyword>
<keyword evidence="1" id="KW-0812">Transmembrane</keyword>